<evidence type="ECO:0000256" key="3">
    <source>
        <dbReference type="ARBA" id="ARBA00022722"/>
    </source>
</evidence>
<evidence type="ECO:0000256" key="5">
    <source>
        <dbReference type="ARBA" id="ARBA00022759"/>
    </source>
</evidence>
<keyword evidence="6 13" id="KW-0227">DNA damage</keyword>
<dbReference type="FunFam" id="3.30.420.10:FF:000002">
    <property type="entry name" value="Crossover junction endodeoxyribonuclease RuvC"/>
    <property type="match status" value="1"/>
</dbReference>
<dbReference type="PANTHER" id="PTHR30194:SF3">
    <property type="entry name" value="CROSSOVER JUNCTION ENDODEOXYRIBONUCLEASE RUVC"/>
    <property type="match status" value="1"/>
</dbReference>
<dbReference type="Proteomes" id="UP000177481">
    <property type="component" value="Unassembled WGS sequence"/>
</dbReference>
<evidence type="ECO:0000313" key="16">
    <source>
        <dbReference type="Proteomes" id="UP000177481"/>
    </source>
</evidence>
<dbReference type="GO" id="GO:0008821">
    <property type="term" value="F:crossover junction DNA endonuclease activity"/>
    <property type="evidence" value="ECO:0007669"/>
    <property type="project" value="UniProtKB-UniRule"/>
</dbReference>
<evidence type="ECO:0000256" key="4">
    <source>
        <dbReference type="ARBA" id="ARBA00022723"/>
    </source>
</evidence>
<evidence type="ECO:0000256" key="11">
    <source>
        <dbReference type="ARBA" id="ARBA00023204"/>
    </source>
</evidence>
<name>A0A1F5ECK2_9BACT</name>
<keyword evidence="4 13" id="KW-0479">Metal-binding</keyword>
<feature type="binding site" evidence="13">
    <location>
        <position position="70"/>
    </location>
    <ligand>
        <name>Mg(2+)</name>
        <dbReference type="ChEBI" id="CHEBI:18420"/>
        <label>2</label>
    </ligand>
</feature>
<evidence type="ECO:0000256" key="10">
    <source>
        <dbReference type="ARBA" id="ARBA00023172"/>
    </source>
</evidence>
<dbReference type="GO" id="GO:0000287">
    <property type="term" value="F:magnesium ion binding"/>
    <property type="evidence" value="ECO:0007669"/>
    <property type="project" value="UniProtKB-UniRule"/>
</dbReference>
<comment type="caution">
    <text evidence="15">The sequence shown here is derived from an EMBL/GenBank/DDBJ whole genome shotgun (WGS) entry which is preliminary data.</text>
</comment>
<evidence type="ECO:0000256" key="8">
    <source>
        <dbReference type="ARBA" id="ARBA00022842"/>
    </source>
</evidence>
<dbReference type="GO" id="GO:0006310">
    <property type="term" value="P:DNA recombination"/>
    <property type="evidence" value="ECO:0007669"/>
    <property type="project" value="UniProtKB-UniRule"/>
</dbReference>
<proteinExistence type="inferred from homology"/>
<evidence type="ECO:0000256" key="12">
    <source>
        <dbReference type="ARBA" id="ARBA00029354"/>
    </source>
</evidence>
<comment type="subunit">
    <text evidence="13">Homodimer which binds Holliday junction (HJ) DNA. The HJ becomes 2-fold symmetrical on binding to RuvC with unstacked arms; it has a different conformation from HJ DNA in complex with RuvA. In the full resolvosome a probable DNA-RuvA(4)-RuvB(12)-RuvC(2) complex forms which resolves the HJ.</text>
</comment>
<evidence type="ECO:0000256" key="1">
    <source>
        <dbReference type="ARBA" id="ARBA00009518"/>
    </source>
</evidence>
<evidence type="ECO:0000256" key="6">
    <source>
        <dbReference type="ARBA" id="ARBA00022763"/>
    </source>
</evidence>
<comment type="cofactor">
    <cofactor evidence="13">
        <name>Mg(2+)</name>
        <dbReference type="ChEBI" id="CHEBI:18420"/>
    </cofactor>
    <text evidence="13">Binds 2 Mg(2+) ion per subunit.</text>
</comment>
<evidence type="ECO:0000256" key="14">
    <source>
        <dbReference type="NCBIfam" id="TIGR00228"/>
    </source>
</evidence>
<organism evidence="15 16">
    <name type="scientific">Candidatus Berkelbacteria bacterium RIFCSPLOWO2_01_FULL_50_28</name>
    <dbReference type="NCBI Taxonomy" id="1797471"/>
    <lineage>
        <taxon>Bacteria</taxon>
        <taxon>Candidatus Berkelbacteria</taxon>
    </lineage>
</organism>
<dbReference type="EMBL" id="MEZX01000001">
    <property type="protein sequence ID" value="OGD65142.1"/>
    <property type="molecule type" value="Genomic_DNA"/>
</dbReference>
<feature type="active site" evidence="13">
    <location>
        <position position="10"/>
    </location>
</feature>
<comment type="similarity">
    <text evidence="1 13">Belongs to the RuvC family.</text>
</comment>
<feature type="binding site" evidence="13">
    <location>
        <position position="10"/>
    </location>
    <ligand>
        <name>Mg(2+)</name>
        <dbReference type="ChEBI" id="CHEBI:18420"/>
        <label>1</label>
    </ligand>
</feature>
<reference evidence="15 16" key="1">
    <citation type="journal article" date="2016" name="Nat. Commun.">
        <title>Thousands of microbial genomes shed light on interconnected biogeochemical processes in an aquifer system.</title>
        <authorList>
            <person name="Anantharaman K."/>
            <person name="Brown C.T."/>
            <person name="Hug L.A."/>
            <person name="Sharon I."/>
            <person name="Castelle C.J."/>
            <person name="Probst A.J."/>
            <person name="Thomas B.C."/>
            <person name="Singh A."/>
            <person name="Wilkins M.J."/>
            <person name="Karaoz U."/>
            <person name="Brodie E.L."/>
            <person name="Williams K.H."/>
            <person name="Hubbard S.S."/>
            <person name="Banfield J.F."/>
        </authorList>
    </citation>
    <scope>NUCLEOTIDE SEQUENCE [LARGE SCALE GENOMIC DNA]</scope>
</reference>
<comment type="subcellular location">
    <subcellularLocation>
        <location evidence="13">Cytoplasm</location>
    </subcellularLocation>
</comment>
<keyword evidence="8 13" id="KW-0460">Magnesium</keyword>
<dbReference type="AlphaFoldDB" id="A0A1F5ECK2"/>
<dbReference type="CDD" id="cd16962">
    <property type="entry name" value="RuvC"/>
    <property type="match status" value="1"/>
</dbReference>
<dbReference type="GO" id="GO:0005737">
    <property type="term" value="C:cytoplasm"/>
    <property type="evidence" value="ECO:0007669"/>
    <property type="project" value="UniProtKB-SubCell"/>
</dbReference>
<gene>
    <name evidence="13" type="primary">ruvC</name>
    <name evidence="15" type="ORF">A3A71_03615</name>
</gene>
<dbReference type="HAMAP" id="MF_00034">
    <property type="entry name" value="RuvC"/>
    <property type="match status" value="1"/>
</dbReference>
<dbReference type="Pfam" id="PF02075">
    <property type="entry name" value="RuvC"/>
    <property type="match status" value="1"/>
</dbReference>
<comment type="function">
    <text evidence="13">The RuvA-RuvB-RuvC complex processes Holliday junction (HJ) DNA during genetic recombination and DNA repair. Endonuclease that resolves HJ intermediates. Cleaves cruciform DNA by making single-stranded nicks across the HJ at symmetrical positions within the homologous arms, yielding a 5'-phosphate and a 3'-hydroxyl group; requires a central core of homology in the junction. The consensus cleavage sequence is 5'-(A/T)TT(C/G)-3'. Cleavage occurs on the 3'-side of the TT dinucleotide at the point of strand exchange. HJ branch migration catalyzed by RuvA-RuvB allows RuvC to scan DNA until it finds its consensus sequence, where it cleaves and resolves the cruciform DNA.</text>
</comment>
<dbReference type="InterPro" id="IPR012337">
    <property type="entry name" value="RNaseH-like_sf"/>
</dbReference>
<dbReference type="GO" id="GO:0048476">
    <property type="term" value="C:Holliday junction resolvase complex"/>
    <property type="evidence" value="ECO:0007669"/>
    <property type="project" value="UniProtKB-UniRule"/>
</dbReference>
<feature type="active site" evidence="13">
    <location>
        <position position="144"/>
    </location>
</feature>
<dbReference type="InterPro" id="IPR002176">
    <property type="entry name" value="X-over_junc_endoDNase_RuvC"/>
</dbReference>
<dbReference type="InterPro" id="IPR036397">
    <property type="entry name" value="RNaseH_sf"/>
</dbReference>
<dbReference type="GO" id="GO:0006281">
    <property type="term" value="P:DNA repair"/>
    <property type="evidence" value="ECO:0007669"/>
    <property type="project" value="UniProtKB-UniRule"/>
</dbReference>
<comment type="catalytic activity">
    <reaction evidence="12 13">
        <text>Endonucleolytic cleavage at a junction such as a reciprocal single-stranded crossover between two homologous DNA duplexes (Holliday junction).</text>
        <dbReference type="EC" id="3.1.21.10"/>
    </reaction>
</comment>
<dbReference type="PANTHER" id="PTHR30194">
    <property type="entry name" value="CROSSOVER JUNCTION ENDODEOXYRIBONUCLEASE RUVC"/>
    <property type="match status" value="1"/>
</dbReference>
<dbReference type="SUPFAM" id="SSF53098">
    <property type="entry name" value="Ribonuclease H-like"/>
    <property type="match status" value="1"/>
</dbReference>
<dbReference type="PRINTS" id="PR00696">
    <property type="entry name" value="RSOLVASERUVC"/>
</dbReference>
<keyword evidence="2 13" id="KW-0963">Cytoplasm</keyword>
<keyword evidence="9 13" id="KW-0238">DNA-binding</keyword>
<dbReference type="STRING" id="1797471.A3A71_03615"/>
<keyword evidence="11 13" id="KW-0234">DNA repair</keyword>
<evidence type="ECO:0000256" key="2">
    <source>
        <dbReference type="ARBA" id="ARBA00022490"/>
    </source>
</evidence>
<evidence type="ECO:0000256" key="13">
    <source>
        <dbReference type="HAMAP-Rule" id="MF_00034"/>
    </source>
</evidence>
<dbReference type="EC" id="3.1.21.10" evidence="13 14"/>
<keyword evidence="3 13" id="KW-0540">Nuclease</keyword>
<protein>
    <recommendedName>
        <fullName evidence="13 14">Crossover junction endodeoxyribonuclease RuvC</fullName>
        <ecNumber evidence="13 14">3.1.21.10</ecNumber>
    </recommendedName>
    <alternativeName>
        <fullName evidence="13">Holliday junction nuclease RuvC</fullName>
    </alternativeName>
    <alternativeName>
        <fullName evidence="13">Holliday junction resolvase RuvC</fullName>
    </alternativeName>
</protein>
<keyword evidence="10 13" id="KW-0233">DNA recombination</keyword>
<feature type="binding site" evidence="13">
    <location>
        <position position="144"/>
    </location>
    <ligand>
        <name>Mg(2+)</name>
        <dbReference type="ChEBI" id="CHEBI:18420"/>
        <label>1</label>
    </ligand>
</feature>
<evidence type="ECO:0000256" key="9">
    <source>
        <dbReference type="ARBA" id="ARBA00023125"/>
    </source>
</evidence>
<dbReference type="GO" id="GO:0003677">
    <property type="term" value="F:DNA binding"/>
    <property type="evidence" value="ECO:0007669"/>
    <property type="project" value="UniProtKB-KW"/>
</dbReference>
<evidence type="ECO:0000313" key="15">
    <source>
        <dbReference type="EMBL" id="OGD65142.1"/>
    </source>
</evidence>
<dbReference type="NCBIfam" id="TIGR00228">
    <property type="entry name" value="ruvC"/>
    <property type="match status" value="1"/>
</dbReference>
<feature type="active site" evidence="13">
    <location>
        <position position="70"/>
    </location>
</feature>
<keyword evidence="7 13" id="KW-0378">Hydrolase</keyword>
<dbReference type="Gene3D" id="3.30.420.10">
    <property type="entry name" value="Ribonuclease H-like superfamily/Ribonuclease H"/>
    <property type="match status" value="1"/>
</dbReference>
<accession>A0A1F5ECK2</accession>
<sequence length="158" mass="17281">MKGKRILGIDPGSGRLGLGLIEVIDGKPHLIHYDCILTTPNSPEPQKLSFIYEELVSRLNKIQPDLMAIETLFFARNITSAFSVAQARGVVLLAAAQVNIEIVEIAPLRLKKVLLGNGKAKKKDVQNFIRHYFNIDAKKKLGDDAADAVAIALAHTIT</sequence>
<evidence type="ECO:0000256" key="7">
    <source>
        <dbReference type="ARBA" id="ARBA00022801"/>
    </source>
</evidence>
<keyword evidence="5 13" id="KW-0255">Endonuclease</keyword>